<sequence>MNKYFFFFGHDPGAKNHIRPIFEHLLSLDYYAIFFDLSKDHNKTSIVNSIKELSNLNEIYIITGLSANKQELYYFENLSFKKFKKFLVIEITIGSRLGKDFNLSIPDYYFVTNQKSFDELVNLGIKKNKISITGSTHCEKIYHQKKKKIFLNDIYNIPDCKHEIISLFGNPSFDLTVKGLLSFFRKIEFIDNIDLWFVVRPHPRMPNKIKLKDTLFDIKNLTIDDEFKVETHLLIMNSLFTLSLTSTTSVESLLLGTPSAFYQLDWDYKDLDNVYSNLDSIPRIRSVLDLGNFVNDVLNNNFSF</sequence>
<gene>
    <name evidence="1" type="ORF">METZ01_LOCUS359189</name>
</gene>
<feature type="non-terminal residue" evidence="1">
    <location>
        <position position="304"/>
    </location>
</feature>
<proteinExistence type="predicted"/>
<accession>A0A382SA67</accession>
<reference evidence="1" key="1">
    <citation type="submission" date="2018-05" db="EMBL/GenBank/DDBJ databases">
        <authorList>
            <person name="Lanie J.A."/>
            <person name="Ng W.-L."/>
            <person name="Kazmierczak K.M."/>
            <person name="Andrzejewski T.M."/>
            <person name="Davidsen T.M."/>
            <person name="Wayne K.J."/>
            <person name="Tettelin H."/>
            <person name="Glass J.I."/>
            <person name="Rusch D."/>
            <person name="Podicherti R."/>
            <person name="Tsui H.-C.T."/>
            <person name="Winkler M.E."/>
        </authorList>
    </citation>
    <scope>NUCLEOTIDE SEQUENCE</scope>
</reference>
<evidence type="ECO:0008006" key="2">
    <source>
        <dbReference type="Google" id="ProtNLM"/>
    </source>
</evidence>
<dbReference type="AlphaFoldDB" id="A0A382SA67"/>
<organism evidence="1">
    <name type="scientific">marine metagenome</name>
    <dbReference type="NCBI Taxonomy" id="408172"/>
    <lineage>
        <taxon>unclassified sequences</taxon>
        <taxon>metagenomes</taxon>
        <taxon>ecological metagenomes</taxon>
    </lineage>
</organism>
<dbReference type="SUPFAM" id="SSF53756">
    <property type="entry name" value="UDP-Glycosyltransferase/glycogen phosphorylase"/>
    <property type="match status" value="1"/>
</dbReference>
<protein>
    <recommendedName>
        <fullName evidence="2">UDP-N-acetylglucosamine 2-epimerase domain-containing protein</fullName>
    </recommendedName>
</protein>
<evidence type="ECO:0000313" key="1">
    <source>
        <dbReference type="EMBL" id="SVD06335.1"/>
    </source>
</evidence>
<name>A0A382SA67_9ZZZZ</name>
<dbReference type="EMBL" id="UINC01127306">
    <property type="protein sequence ID" value="SVD06335.1"/>
    <property type="molecule type" value="Genomic_DNA"/>
</dbReference>
<dbReference type="Gene3D" id="3.40.50.2000">
    <property type="entry name" value="Glycogen Phosphorylase B"/>
    <property type="match status" value="2"/>
</dbReference>
<feature type="non-terminal residue" evidence="1">
    <location>
        <position position="1"/>
    </location>
</feature>